<keyword evidence="2" id="KW-1185">Reference proteome</keyword>
<sequence>MVLTAPGGAPSVRSYDIAAHSRLWDQKKCEAYAEHLRKNEEAGGLAQASRCLILTRDEARKLALSILEETKE</sequence>
<comment type="caution">
    <text evidence="1">The sequence shown here is derived from an EMBL/GenBank/DDBJ whole genome shotgun (WGS) entry which is preliminary data.</text>
</comment>
<dbReference type="EMBL" id="BPQO01000014">
    <property type="protein sequence ID" value="GJD89933.1"/>
    <property type="molecule type" value="Genomic_DNA"/>
</dbReference>
<reference evidence="1" key="2">
    <citation type="submission" date="2021-08" db="EMBL/GenBank/DDBJ databases">
        <authorList>
            <person name="Tani A."/>
            <person name="Ola A."/>
            <person name="Ogura Y."/>
            <person name="Katsura K."/>
            <person name="Hayashi T."/>
        </authorList>
    </citation>
    <scope>NUCLEOTIDE SEQUENCE</scope>
    <source>
        <strain evidence="1">DSM 16372</strain>
    </source>
</reference>
<protein>
    <recommendedName>
        <fullName evidence="3">Lysozyme inhibitor LprI N-terminal domain-containing protein</fullName>
    </recommendedName>
</protein>
<gene>
    <name evidence="1" type="ORF">BHAOGJBA_3467</name>
</gene>
<organism evidence="1 2">
    <name type="scientific">Methylobacterium hispanicum</name>
    <dbReference type="NCBI Taxonomy" id="270350"/>
    <lineage>
        <taxon>Bacteria</taxon>
        <taxon>Pseudomonadati</taxon>
        <taxon>Pseudomonadota</taxon>
        <taxon>Alphaproteobacteria</taxon>
        <taxon>Hyphomicrobiales</taxon>
        <taxon>Methylobacteriaceae</taxon>
        <taxon>Methylobacterium</taxon>
    </lineage>
</organism>
<name>A0AAV4ZNQ5_9HYPH</name>
<evidence type="ECO:0000313" key="1">
    <source>
        <dbReference type="EMBL" id="GJD89933.1"/>
    </source>
</evidence>
<proteinExistence type="predicted"/>
<evidence type="ECO:0000313" key="2">
    <source>
        <dbReference type="Proteomes" id="UP001055247"/>
    </source>
</evidence>
<dbReference type="Proteomes" id="UP001055247">
    <property type="component" value="Unassembled WGS sequence"/>
</dbReference>
<evidence type="ECO:0008006" key="3">
    <source>
        <dbReference type="Google" id="ProtNLM"/>
    </source>
</evidence>
<reference evidence="1" key="1">
    <citation type="journal article" date="2016" name="Front. Microbiol.">
        <title>Genome Sequence of the Piezophilic, Mesophilic Sulfate-Reducing Bacterium Desulfovibrio indicus J2T.</title>
        <authorList>
            <person name="Cao J."/>
            <person name="Maignien L."/>
            <person name="Shao Z."/>
            <person name="Alain K."/>
            <person name="Jebbar M."/>
        </authorList>
    </citation>
    <scope>NUCLEOTIDE SEQUENCE</scope>
    <source>
        <strain evidence="1">DSM 16372</strain>
    </source>
</reference>
<accession>A0AAV4ZNQ5</accession>
<dbReference type="AlphaFoldDB" id="A0AAV4ZNQ5"/>